<dbReference type="Pfam" id="PF00302">
    <property type="entry name" value="CAT"/>
    <property type="match status" value="1"/>
</dbReference>
<name>A0ABS7AKB3_9CLOT</name>
<proteinExistence type="predicted"/>
<dbReference type="Proteomes" id="UP001519921">
    <property type="component" value="Unassembled WGS sequence"/>
</dbReference>
<evidence type="ECO:0000313" key="1">
    <source>
        <dbReference type="EMBL" id="MBW6409097.1"/>
    </source>
</evidence>
<dbReference type="RefSeq" id="WP_219778154.1">
    <property type="nucleotide sequence ID" value="NZ_JAHXPT010000002.1"/>
</dbReference>
<keyword evidence="2" id="KW-1185">Reference proteome</keyword>
<dbReference type="SMART" id="SM01059">
    <property type="entry name" value="CAT"/>
    <property type="match status" value="1"/>
</dbReference>
<organism evidence="1 2">
    <name type="scientific">Clostridium weizhouense</name>
    <dbReference type="NCBI Taxonomy" id="2859781"/>
    <lineage>
        <taxon>Bacteria</taxon>
        <taxon>Bacillati</taxon>
        <taxon>Bacillota</taxon>
        <taxon>Clostridia</taxon>
        <taxon>Eubacteriales</taxon>
        <taxon>Clostridiaceae</taxon>
        <taxon>Clostridium</taxon>
    </lineage>
</organism>
<evidence type="ECO:0000313" key="2">
    <source>
        <dbReference type="Proteomes" id="UP001519921"/>
    </source>
</evidence>
<dbReference type="SUPFAM" id="SSF52777">
    <property type="entry name" value="CoA-dependent acyltransferases"/>
    <property type="match status" value="1"/>
</dbReference>
<reference evidence="1 2" key="1">
    <citation type="submission" date="2021-07" db="EMBL/GenBank/DDBJ databases">
        <title>Clostridium weizhouense sp. nov., an anaerobic bacterium isolated from activated sludge of Petroleum wastewater.</title>
        <authorList>
            <person name="Li Q."/>
        </authorList>
    </citation>
    <scope>NUCLEOTIDE SEQUENCE [LARGE SCALE GENOMIC DNA]</scope>
    <source>
        <strain evidence="1 2">YB-6</strain>
    </source>
</reference>
<gene>
    <name evidence="1" type="ORF">KYD98_03255</name>
</gene>
<comment type="caution">
    <text evidence="1">The sequence shown here is derived from an EMBL/GenBank/DDBJ whole genome shotgun (WGS) entry which is preliminary data.</text>
</comment>
<dbReference type="InterPro" id="IPR023213">
    <property type="entry name" value="CAT-like_dom_sf"/>
</dbReference>
<accession>A0ABS7AKB3</accession>
<dbReference type="PANTHER" id="PTHR38474">
    <property type="entry name" value="SLR0299 PROTEIN"/>
    <property type="match status" value="1"/>
</dbReference>
<dbReference type="EMBL" id="JAHXPT010000002">
    <property type="protein sequence ID" value="MBW6409097.1"/>
    <property type="molecule type" value="Genomic_DNA"/>
</dbReference>
<sequence length="217" mass="26233">MNFNYIDLDTWERKEHFYYYIDLVKCNYNITVNIEITRLLEEIKKRNLRFYPTFIFIVTKAINKNKEFRMSFDEDNKLGYWDYINPSYTIFHDDDKTFSDIWTEYNENFFIFYKLVINDLEKYKDIKGIKAKPNTPKNFCPISSIPWTSFTGYGNDTYSESKMLFPCILFGKYFRENDNILIPFSIFVNHAVADGYHTCKLINDIQEIAFSIEEWMK</sequence>
<protein>
    <submittedName>
        <fullName evidence="1">Chloramphenicol acetyltransferase</fullName>
    </submittedName>
</protein>
<dbReference type="InterPro" id="IPR001707">
    <property type="entry name" value="Cmp_AcTrfase"/>
</dbReference>
<dbReference type="PIRSF" id="PIRSF000440">
    <property type="entry name" value="CAT"/>
    <property type="match status" value="1"/>
</dbReference>
<dbReference type="Gene3D" id="3.30.559.10">
    <property type="entry name" value="Chloramphenicol acetyltransferase-like domain"/>
    <property type="match status" value="1"/>
</dbReference>
<dbReference type="PANTHER" id="PTHR38474:SF2">
    <property type="entry name" value="CHLORAMPHENICOL ACETYLTRANSFERASE"/>
    <property type="match status" value="1"/>
</dbReference>